<name>A0A6J4KVT8_9ACTN</name>
<feature type="non-terminal residue" evidence="2">
    <location>
        <position position="1"/>
    </location>
</feature>
<feature type="region of interest" description="Disordered" evidence="1">
    <location>
        <begin position="1"/>
        <end position="80"/>
    </location>
</feature>
<feature type="non-terminal residue" evidence="2">
    <location>
        <position position="350"/>
    </location>
</feature>
<accession>A0A6J4KVT8</accession>
<feature type="region of interest" description="Disordered" evidence="1">
    <location>
        <begin position="244"/>
        <end position="350"/>
    </location>
</feature>
<feature type="compositionally biased region" description="Basic residues" evidence="1">
    <location>
        <begin position="278"/>
        <end position="287"/>
    </location>
</feature>
<feature type="compositionally biased region" description="Basic residues" evidence="1">
    <location>
        <begin position="167"/>
        <end position="185"/>
    </location>
</feature>
<keyword evidence="2" id="KW-0548">Nucleotidyltransferase</keyword>
<feature type="compositionally biased region" description="Low complexity" evidence="1">
    <location>
        <begin position="50"/>
        <end position="67"/>
    </location>
</feature>
<proteinExistence type="predicted"/>
<reference evidence="2" key="1">
    <citation type="submission" date="2020-02" db="EMBL/GenBank/DDBJ databases">
        <authorList>
            <person name="Meier V. D."/>
        </authorList>
    </citation>
    <scope>NUCLEOTIDE SEQUENCE</scope>
    <source>
        <strain evidence="2">AVDCRST_MAG48</strain>
    </source>
</reference>
<evidence type="ECO:0000313" key="2">
    <source>
        <dbReference type="EMBL" id="CAA9316063.1"/>
    </source>
</evidence>
<feature type="compositionally biased region" description="Basic residues" evidence="1">
    <location>
        <begin position="326"/>
        <end position="340"/>
    </location>
</feature>
<keyword evidence="2" id="KW-0808">Transferase</keyword>
<dbReference type="EC" id="2.7.7.4" evidence="2"/>
<feature type="region of interest" description="Disordered" evidence="1">
    <location>
        <begin position="116"/>
        <end position="204"/>
    </location>
</feature>
<sequence length="350" mass="37906">DPDPEPDRAGRHHGAQHPGPRHLEHQHPGPQHPEPQHPEPQHRGPPPHPARGAAADRAAGAGVGVDPHLPRGRGHLPLPADAVLRRQGLGRHAAPRGQGLLAGADPVLAAARRHRAQLPRGAAVPGRGDDVLRRRAGGGVGAGLHRRRAPPRATRRPAQPAADRAAARRHHRGTTRRRLRRRPPRRGAGPGQGARLLDARRVRPVGAAQPAARALVAVQRPARARRARPGVPAVELDRARHLGLHRGRGHRPAVDLLRPRARGGRARRDVDGPDAGHPRPRRRRRRAPAGAVPDRRGHVLHRRGALAGDDRRRRDHRGGAEPADRARRHPGRRPAQRGRHGGPQARGVLL</sequence>
<dbReference type="AlphaFoldDB" id="A0A6J4KVT8"/>
<dbReference type="EMBL" id="CADCTS010000340">
    <property type="protein sequence ID" value="CAA9316063.1"/>
    <property type="molecule type" value="Genomic_DNA"/>
</dbReference>
<protein>
    <submittedName>
        <fullName evidence="2">Sulfate adenylyltransferase subunit 2</fullName>
        <ecNumber evidence="2">2.7.7.4</ecNumber>
    </submittedName>
</protein>
<feature type="compositionally biased region" description="Basic residues" evidence="1">
    <location>
        <begin position="144"/>
        <end position="155"/>
    </location>
</feature>
<evidence type="ECO:0000256" key="1">
    <source>
        <dbReference type="SAM" id="MobiDB-lite"/>
    </source>
</evidence>
<feature type="compositionally biased region" description="Basic and acidic residues" evidence="1">
    <location>
        <begin position="266"/>
        <end position="277"/>
    </location>
</feature>
<feature type="compositionally biased region" description="Basic and acidic residues" evidence="1">
    <location>
        <begin position="308"/>
        <end position="325"/>
    </location>
</feature>
<dbReference type="GO" id="GO:0004781">
    <property type="term" value="F:sulfate adenylyltransferase (ATP) activity"/>
    <property type="evidence" value="ECO:0007669"/>
    <property type="project" value="UniProtKB-EC"/>
</dbReference>
<gene>
    <name evidence="2" type="ORF">AVDCRST_MAG48-2363</name>
</gene>
<organism evidence="2">
    <name type="scientific">uncultured Friedmanniella sp</name>
    <dbReference type="NCBI Taxonomy" id="335381"/>
    <lineage>
        <taxon>Bacteria</taxon>
        <taxon>Bacillati</taxon>
        <taxon>Actinomycetota</taxon>
        <taxon>Actinomycetes</taxon>
        <taxon>Propionibacteriales</taxon>
        <taxon>Nocardioidaceae</taxon>
        <taxon>Friedmanniella</taxon>
        <taxon>environmental samples</taxon>
    </lineage>
</organism>